<sequence length="127" mass="14232">MIYYKSWGKSDYVTYEFEVAGTAYQGERSIPLSEAEEECAVETAQSEVLDPQKIWHVFYSADDQQTILSTPKESATNKDNRHENEVRVGMPLSEATTITDGRTPLLPPPLRSPRASLGAGEVRRPIE</sequence>
<evidence type="ECO:0000256" key="1">
    <source>
        <dbReference type="SAM" id="MobiDB-lite"/>
    </source>
</evidence>
<accession>A0A6J4N7L1</accession>
<reference evidence="2" key="1">
    <citation type="submission" date="2020-02" db="EMBL/GenBank/DDBJ databases">
        <authorList>
            <person name="Meier V. D."/>
        </authorList>
    </citation>
    <scope>NUCLEOTIDE SEQUENCE</scope>
    <source>
        <strain evidence="2">AVDCRST_MAG93</strain>
    </source>
</reference>
<protein>
    <submittedName>
        <fullName evidence="2">Uncharacterized protein</fullName>
    </submittedName>
</protein>
<feature type="region of interest" description="Disordered" evidence="1">
    <location>
        <begin position="70"/>
        <end position="127"/>
    </location>
</feature>
<name>A0A6J4N7L1_9CHLR</name>
<evidence type="ECO:0000313" key="2">
    <source>
        <dbReference type="EMBL" id="CAA9376394.1"/>
    </source>
</evidence>
<dbReference type="EMBL" id="CADCTR010002970">
    <property type="protein sequence ID" value="CAA9376394.1"/>
    <property type="molecule type" value="Genomic_DNA"/>
</dbReference>
<feature type="compositionally biased region" description="Basic and acidic residues" evidence="1">
    <location>
        <begin position="75"/>
        <end position="86"/>
    </location>
</feature>
<gene>
    <name evidence="2" type="ORF">AVDCRST_MAG93-8856</name>
</gene>
<proteinExistence type="predicted"/>
<dbReference type="AlphaFoldDB" id="A0A6J4N7L1"/>
<organism evidence="2">
    <name type="scientific">uncultured Chloroflexia bacterium</name>
    <dbReference type="NCBI Taxonomy" id="1672391"/>
    <lineage>
        <taxon>Bacteria</taxon>
        <taxon>Bacillati</taxon>
        <taxon>Chloroflexota</taxon>
        <taxon>Chloroflexia</taxon>
        <taxon>environmental samples</taxon>
    </lineage>
</organism>